<dbReference type="EMBL" id="BA000037">
    <property type="protein sequence ID" value="BAC93315.1"/>
    <property type="molecule type" value="Genomic_DNA"/>
</dbReference>
<protein>
    <submittedName>
        <fullName evidence="1">Uncharacterized protein</fullName>
    </submittedName>
</protein>
<dbReference type="Proteomes" id="UP000002675">
    <property type="component" value="Chromosome I"/>
</dbReference>
<sequence>MVGFVKCVDFLKRRFKNNYTPFHLIAILAAQSEMYAEDLSASDVVMKE</sequence>
<reference evidence="1 2" key="1">
    <citation type="journal article" date="2003" name="Genome Res.">
        <title>Comparative genome analysis of Vibrio vulnificus, a marine pathogen.</title>
        <authorList>
            <person name="Chen C.Y."/>
            <person name="Wu K.M."/>
            <person name="Chang Y.C."/>
            <person name="Chang C.H."/>
            <person name="Tsai H.C."/>
            <person name="Liao T.L."/>
            <person name="Liu Y.M."/>
            <person name="Chen H.J."/>
            <person name="Shen A.B."/>
            <person name="Li J.C."/>
            <person name="Su T.L."/>
            <person name="Shao C.P."/>
            <person name="Lee C.T."/>
            <person name="Hor L.I."/>
            <person name="Tsai S.F."/>
        </authorList>
    </citation>
    <scope>NUCLEOTIDE SEQUENCE [LARGE SCALE GENOMIC DNA]</scope>
    <source>
        <strain evidence="1 2">YJ016</strain>
    </source>
</reference>
<dbReference type="HOGENOM" id="CLU_3159294_0_0_6"/>
<evidence type="ECO:0000313" key="2">
    <source>
        <dbReference type="Proteomes" id="UP000002675"/>
    </source>
</evidence>
<dbReference type="AlphaFoldDB" id="Q7MP13"/>
<evidence type="ECO:0000313" key="1">
    <source>
        <dbReference type="EMBL" id="BAC93315.1"/>
    </source>
</evidence>
<dbReference type="RefSeq" id="WP_011149464.1">
    <property type="nucleotide sequence ID" value="NC_005139.1"/>
</dbReference>
<dbReference type="KEGG" id="vvy:VV0551"/>
<gene>
    <name evidence="1" type="ordered locus">VV0551</name>
</gene>
<organism evidence="1 2">
    <name type="scientific">Vibrio vulnificus (strain YJ016)</name>
    <dbReference type="NCBI Taxonomy" id="196600"/>
    <lineage>
        <taxon>Bacteria</taxon>
        <taxon>Pseudomonadati</taxon>
        <taxon>Pseudomonadota</taxon>
        <taxon>Gammaproteobacteria</taxon>
        <taxon>Vibrionales</taxon>
        <taxon>Vibrionaceae</taxon>
        <taxon>Vibrio</taxon>
    </lineage>
</organism>
<proteinExistence type="predicted"/>
<name>Q7MP13_VIBVY</name>
<accession>Q7MP13</accession>